<evidence type="ECO:0000256" key="3">
    <source>
        <dbReference type="ARBA" id="ARBA00023002"/>
    </source>
</evidence>
<keyword evidence="4" id="KW-1015">Disulfide bond</keyword>
<evidence type="ECO:0000256" key="2">
    <source>
        <dbReference type="ARBA" id="ARBA00022729"/>
    </source>
</evidence>
<evidence type="ECO:0000313" key="8">
    <source>
        <dbReference type="Proteomes" id="UP000002785"/>
    </source>
</evidence>
<dbReference type="InterPro" id="IPR012336">
    <property type="entry name" value="Thioredoxin-like_fold"/>
</dbReference>
<dbReference type="HOGENOM" id="CLU_000288_47_3_11"/>
<evidence type="ECO:0000256" key="1">
    <source>
        <dbReference type="ARBA" id="ARBA00005791"/>
    </source>
</evidence>
<keyword evidence="8" id="KW-1185">Reference proteome</keyword>
<keyword evidence="5" id="KW-0676">Redox-active center</keyword>
<dbReference type="GO" id="GO:0016491">
    <property type="term" value="F:oxidoreductase activity"/>
    <property type="evidence" value="ECO:0007669"/>
    <property type="project" value="UniProtKB-KW"/>
</dbReference>
<dbReference type="PANTHER" id="PTHR13887">
    <property type="entry name" value="GLUTATHIONE S-TRANSFERASE KAPPA"/>
    <property type="match status" value="1"/>
</dbReference>
<dbReference type="SUPFAM" id="SSF52833">
    <property type="entry name" value="Thioredoxin-like"/>
    <property type="match status" value="1"/>
</dbReference>
<keyword evidence="3" id="KW-0560">Oxidoreductase</keyword>
<comment type="similarity">
    <text evidence="1">Belongs to the thioredoxin family. DsbA subfamily.</text>
</comment>
<dbReference type="Pfam" id="PF13462">
    <property type="entry name" value="Thioredoxin_4"/>
    <property type="match status" value="1"/>
</dbReference>
<dbReference type="Proteomes" id="UP000002785">
    <property type="component" value="Chromosome"/>
</dbReference>
<keyword evidence="2" id="KW-0732">Signal</keyword>
<dbReference type="Gene3D" id="3.40.30.10">
    <property type="entry name" value="Glutaredoxin"/>
    <property type="match status" value="1"/>
</dbReference>
<evidence type="ECO:0000259" key="6">
    <source>
        <dbReference type="Pfam" id="PF13462"/>
    </source>
</evidence>
<name>B5HQX9_STRX2</name>
<accession>B5HQX9</accession>
<evidence type="ECO:0000313" key="7">
    <source>
        <dbReference type="EMBL" id="EDY55234.2"/>
    </source>
</evidence>
<feature type="domain" description="Thioredoxin-like fold" evidence="6">
    <location>
        <begin position="40"/>
        <end position="200"/>
    </location>
</feature>
<organism evidence="7 8">
    <name type="scientific">Streptomyces sviceus (strain ATCC 29083 / DSM 924 / JCM 4929 / NBRC 13980 / NCIMB 11184 / NRRL 5439 / UC 5370)</name>
    <dbReference type="NCBI Taxonomy" id="463191"/>
    <lineage>
        <taxon>Bacteria</taxon>
        <taxon>Bacillati</taxon>
        <taxon>Actinomycetota</taxon>
        <taxon>Actinomycetes</taxon>
        <taxon>Kitasatosporales</taxon>
        <taxon>Streptomycetaceae</taxon>
        <taxon>Streptomyces</taxon>
    </lineage>
</organism>
<dbReference type="PANTHER" id="PTHR13887:SF14">
    <property type="entry name" value="DISULFIDE BOND FORMATION PROTEIN D"/>
    <property type="match status" value="1"/>
</dbReference>
<sequence>MALTATLVGAVLAGCGQRGTPPEDAYSGLESVPEKLDPDGTTITVGNPHAPVTVHLYEDPRCPVCEEFESTGAGPELQEATVRGEARTEYTMASFLDARLGGSGSKKAVNALRAALAQGRFAEYHQVLYRHQPEEAEDGFTDARLLELAEQVEGLRGPAFDSAVKDMKYRAFVTASEKAYESAGGSEEPGGPGTPTAVINYVRIPADYNGLLFDAPLFSNLLRQIRKAPGEWGAYDFPEVTGTPGLS</sequence>
<dbReference type="AlphaFoldDB" id="B5HQX9"/>
<evidence type="ECO:0000256" key="5">
    <source>
        <dbReference type="ARBA" id="ARBA00023284"/>
    </source>
</evidence>
<dbReference type="eggNOG" id="COG1651">
    <property type="taxonomic scope" value="Bacteria"/>
</dbReference>
<evidence type="ECO:0000256" key="4">
    <source>
        <dbReference type="ARBA" id="ARBA00023157"/>
    </source>
</evidence>
<proteinExistence type="inferred from homology"/>
<dbReference type="InterPro" id="IPR036249">
    <property type="entry name" value="Thioredoxin-like_sf"/>
</dbReference>
<reference evidence="7" key="1">
    <citation type="submission" date="2009-10" db="EMBL/GenBank/DDBJ databases">
        <title>The genome sequence of Streptomyces sviceus strain ATCC 29083.</title>
        <authorList>
            <consortium name="The Broad Institute Genome Sequencing Platform"/>
            <consortium name="Broad Institute Microbial Sequencing Center"/>
            <person name="Fischbach M."/>
            <person name="Godfrey P."/>
            <person name="Ward D."/>
            <person name="Young S."/>
            <person name="Zeng Q."/>
            <person name="Koehrsen M."/>
            <person name="Alvarado L."/>
            <person name="Berlin A.M."/>
            <person name="Bochicchio J."/>
            <person name="Borenstein D."/>
            <person name="Chapman S.B."/>
            <person name="Chen Z."/>
            <person name="Engels R."/>
            <person name="Freedman E."/>
            <person name="Gellesch M."/>
            <person name="Goldberg J."/>
            <person name="Griggs A."/>
            <person name="Gujja S."/>
            <person name="Heilman E.R."/>
            <person name="Heiman D.I."/>
            <person name="Hepburn T.A."/>
            <person name="Howarth C."/>
            <person name="Jen D."/>
            <person name="Larson L."/>
            <person name="Lewis B."/>
            <person name="Mehta T."/>
            <person name="Park D."/>
            <person name="Pearson M."/>
            <person name="Richards J."/>
            <person name="Roberts A."/>
            <person name="Saif S."/>
            <person name="Shea T.D."/>
            <person name="Shenoy N."/>
            <person name="Sisk P."/>
            <person name="Stolte C."/>
            <person name="Sykes S.N."/>
            <person name="Thomson T."/>
            <person name="Walk T."/>
            <person name="White J."/>
            <person name="Yandava C."/>
            <person name="Straight P."/>
            <person name="Clardy J."/>
            <person name="Hung D."/>
            <person name="Kolter R."/>
            <person name="Mekalanos J."/>
            <person name="Walker S."/>
            <person name="Walsh C.T."/>
            <person name="Wieland-Brown L.C."/>
            <person name="Haas B."/>
            <person name="Nusbaum C."/>
            <person name="Birren B."/>
        </authorList>
    </citation>
    <scope>NUCLEOTIDE SEQUENCE [LARGE SCALE GENOMIC DNA]</scope>
    <source>
        <strain evidence="7">ATCC 29083</strain>
    </source>
</reference>
<protein>
    <submittedName>
        <fullName evidence="7">Secreted protein</fullName>
    </submittedName>
</protein>
<gene>
    <name evidence="7" type="ORF">SSEG_01814</name>
</gene>
<dbReference type="EMBL" id="CM000951">
    <property type="protein sequence ID" value="EDY55234.2"/>
    <property type="molecule type" value="Genomic_DNA"/>
</dbReference>